<evidence type="ECO:0008006" key="2">
    <source>
        <dbReference type="Google" id="ProtNLM"/>
    </source>
</evidence>
<dbReference type="InterPro" id="IPR001544">
    <property type="entry name" value="Aminotrans_IV"/>
</dbReference>
<accession>A0A382JDU9</accession>
<proteinExistence type="predicted"/>
<reference evidence="1" key="1">
    <citation type="submission" date="2018-05" db="EMBL/GenBank/DDBJ databases">
        <authorList>
            <person name="Lanie J.A."/>
            <person name="Ng W.-L."/>
            <person name="Kazmierczak K.M."/>
            <person name="Andrzejewski T.M."/>
            <person name="Davidsen T.M."/>
            <person name="Wayne K.J."/>
            <person name="Tettelin H."/>
            <person name="Glass J.I."/>
            <person name="Rusch D."/>
            <person name="Podicherti R."/>
            <person name="Tsui H.-C.T."/>
            <person name="Winkler M.E."/>
        </authorList>
    </citation>
    <scope>NUCLEOTIDE SEQUENCE</scope>
</reference>
<feature type="non-terminal residue" evidence="1">
    <location>
        <position position="128"/>
    </location>
</feature>
<evidence type="ECO:0000313" key="1">
    <source>
        <dbReference type="EMBL" id="SVC10320.1"/>
    </source>
</evidence>
<dbReference type="AlphaFoldDB" id="A0A382JDU9"/>
<dbReference type="InterPro" id="IPR043131">
    <property type="entry name" value="BCAT-like_N"/>
</dbReference>
<dbReference type="EMBL" id="UINC01073722">
    <property type="protein sequence ID" value="SVC10320.1"/>
    <property type="molecule type" value="Genomic_DNA"/>
</dbReference>
<dbReference type="GO" id="GO:0003824">
    <property type="term" value="F:catalytic activity"/>
    <property type="evidence" value="ECO:0007669"/>
    <property type="project" value="InterPro"/>
</dbReference>
<dbReference type="Pfam" id="PF01063">
    <property type="entry name" value="Aminotran_4"/>
    <property type="match status" value="1"/>
</dbReference>
<protein>
    <recommendedName>
        <fullName evidence="2">Branched-chain amino acid aminotransferase</fullName>
    </recommendedName>
</protein>
<sequence length="128" mass="14496">MAPTPLAYFGGEFIPAAEAKVGVMTHALHYGTAVFEGIRCNWNEAEEKLFIFRPLDHFKRLAEGAKILRMNLPYTPEELVSITVELVERTGYREDMYIRPLAFKSAERVANLKLHELDDGLTIIGVPF</sequence>
<dbReference type="Gene3D" id="3.30.470.10">
    <property type="match status" value="1"/>
</dbReference>
<name>A0A382JDU9_9ZZZZ</name>
<gene>
    <name evidence="1" type="ORF">METZ01_LOCUS263174</name>
</gene>
<dbReference type="SUPFAM" id="SSF56752">
    <property type="entry name" value="D-aminoacid aminotransferase-like PLP-dependent enzymes"/>
    <property type="match status" value="1"/>
</dbReference>
<dbReference type="InterPro" id="IPR036038">
    <property type="entry name" value="Aminotransferase-like"/>
</dbReference>
<organism evidence="1">
    <name type="scientific">marine metagenome</name>
    <dbReference type="NCBI Taxonomy" id="408172"/>
    <lineage>
        <taxon>unclassified sequences</taxon>
        <taxon>metagenomes</taxon>
        <taxon>ecological metagenomes</taxon>
    </lineage>
</organism>